<accession>A0AAV3JJE2</accession>
<comment type="caution">
    <text evidence="2">The sequence shown here is derived from an EMBL/GenBank/DDBJ whole genome shotgun (WGS) entry which is preliminary data.</text>
</comment>
<evidence type="ECO:0000313" key="2">
    <source>
        <dbReference type="EMBL" id="EPW16953.1"/>
    </source>
</evidence>
<evidence type="ECO:0000313" key="3">
    <source>
        <dbReference type="Proteomes" id="UP000015267"/>
    </source>
</evidence>
<reference evidence="2 3" key="1">
    <citation type="submission" date="2012-10" db="EMBL/GenBank/DDBJ databases">
        <authorList>
            <person name="Zadoks R.N."/>
            <person name="Moroni P."/>
            <person name="Richards V.P."/>
            <person name="Durkin S.A.S."/>
            <person name="Kim M."/>
            <person name="Pavinski Bitar P.D."/>
            <person name="Stanhope M.J."/>
            <person name="Town C.D."/>
            <person name="Venter J.C."/>
        </authorList>
    </citation>
    <scope>NUCLEOTIDE SEQUENCE [LARGE SCALE GENOMIC DNA]</scope>
    <source>
        <strain evidence="2 3">CCUG 29376</strain>
    </source>
</reference>
<feature type="region of interest" description="Disordered" evidence="1">
    <location>
        <begin position="75"/>
        <end position="151"/>
    </location>
</feature>
<name>A0AAV3JJE2_STRAG</name>
<feature type="compositionally biased region" description="Basic and acidic residues" evidence="1">
    <location>
        <begin position="82"/>
        <end position="98"/>
    </location>
</feature>
<proteinExistence type="predicted"/>
<dbReference type="AlphaFoldDB" id="A0AAV3JJE2"/>
<organism evidence="2 3">
    <name type="scientific">Streptococcus agalactiae CCUG 29376</name>
    <dbReference type="NCBI Taxonomy" id="1105255"/>
    <lineage>
        <taxon>Bacteria</taxon>
        <taxon>Bacillati</taxon>
        <taxon>Bacillota</taxon>
        <taxon>Bacilli</taxon>
        <taxon>Lactobacillales</taxon>
        <taxon>Streptococcaceae</taxon>
        <taxon>Streptococcus</taxon>
    </lineage>
</organism>
<sequence length="333" mass="37174">MNNKGVGGDGVQIYQYYIKMDNNKPYLSPKDKTTVEKLEDRWKKITFKVQDTGIGLKDVYLQSVKYVGGGNNNLDLITPPGFKKEDKKVEKPKLDRPPGIDLPAPTSMRSFDYSTPPGTKPSKPKDSLSTPPGFPDLNTPPDEAPKDSKKDAIEDKSGAIKYAKSLQLSFVDDPILASKVNGKILQVESDGKLVIPRNALSANQFDDTSLKIYRNNNRNKEITITTDYFADTKYVNITAVDYLSNTTFEQLATGETVDYHAIVFSSFAAIKDKGGKIYVNDKLQETSRIALKDKSVKIGIELPNDVRHIDSLSVRRLNEVKMEKKLVKVVSYL</sequence>
<dbReference type="EMBL" id="ANDB01000014">
    <property type="protein sequence ID" value="EPW16953.1"/>
    <property type="molecule type" value="Genomic_DNA"/>
</dbReference>
<gene>
    <name evidence="2" type="ORF">SAG0055_06170</name>
</gene>
<dbReference type="Proteomes" id="UP000015267">
    <property type="component" value="Unassembled WGS sequence"/>
</dbReference>
<protein>
    <submittedName>
        <fullName evidence="2">Uncharacterized protein</fullName>
    </submittedName>
</protein>
<evidence type="ECO:0000256" key="1">
    <source>
        <dbReference type="SAM" id="MobiDB-lite"/>
    </source>
</evidence>